<name>A0A0G0UH45_9BACT</name>
<dbReference type="GO" id="GO:0008168">
    <property type="term" value="F:methyltransferase activity"/>
    <property type="evidence" value="ECO:0007669"/>
    <property type="project" value="UniProtKB-KW"/>
</dbReference>
<accession>A0A0G0UH45</accession>
<dbReference type="GO" id="GO:0032259">
    <property type="term" value="P:methylation"/>
    <property type="evidence" value="ECO:0007669"/>
    <property type="project" value="UniProtKB-KW"/>
</dbReference>
<gene>
    <name evidence="1" type="ORF">UU34_C0001G0140</name>
</gene>
<dbReference type="PANTHER" id="PTHR43861">
    <property type="entry name" value="TRANS-ACONITATE 2-METHYLTRANSFERASE-RELATED"/>
    <property type="match status" value="1"/>
</dbReference>
<reference evidence="1 2" key="1">
    <citation type="journal article" date="2015" name="Nature">
        <title>rRNA introns, odd ribosomes, and small enigmatic genomes across a large radiation of phyla.</title>
        <authorList>
            <person name="Brown C.T."/>
            <person name="Hug L.A."/>
            <person name="Thomas B.C."/>
            <person name="Sharon I."/>
            <person name="Castelle C.J."/>
            <person name="Singh A."/>
            <person name="Wilkins M.J."/>
            <person name="Williams K.H."/>
            <person name="Banfield J.F."/>
        </authorList>
    </citation>
    <scope>NUCLEOTIDE SEQUENCE [LARGE SCALE GENOMIC DNA]</scope>
</reference>
<proteinExistence type="predicted"/>
<sequence>MNTFTKNYFLKYYGNSDKKNSNQKLESYYEEIINVSPVARSKIKILDIGCGYGTFLKMLEDKKGFETYGLDTGSFAISKARKKANQTKFWVKPLSKFQLKHRFQIITAFDVLEHIPNLDGAINQIYTHLVKRGAFLCVVPVYDNVFGRIGGLLDKDETHVHKKSRDFWITKLRRKFEILNVTGILRTSLPFGGYLHIKSKYLAKYGQAIFISMLKNK</sequence>
<dbReference type="Proteomes" id="UP000034854">
    <property type="component" value="Unassembled WGS sequence"/>
</dbReference>
<dbReference type="CDD" id="cd02440">
    <property type="entry name" value="AdoMet_MTases"/>
    <property type="match status" value="1"/>
</dbReference>
<dbReference type="EMBL" id="LCAG01000001">
    <property type="protein sequence ID" value="KKR88143.1"/>
    <property type="molecule type" value="Genomic_DNA"/>
</dbReference>
<dbReference type="SUPFAM" id="SSF53335">
    <property type="entry name" value="S-adenosyl-L-methionine-dependent methyltransferases"/>
    <property type="match status" value="1"/>
</dbReference>
<dbReference type="Gene3D" id="3.40.50.150">
    <property type="entry name" value="Vaccinia Virus protein VP39"/>
    <property type="match status" value="1"/>
</dbReference>
<dbReference type="InterPro" id="IPR029063">
    <property type="entry name" value="SAM-dependent_MTases_sf"/>
</dbReference>
<dbReference type="Pfam" id="PF13489">
    <property type="entry name" value="Methyltransf_23"/>
    <property type="match status" value="1"/>
</dbReference>
<protein>
    <submittedName>
        <fullName evidence="1">Generic methyltransferase</fullName>
    </submittedName>
</protein>
<dbReference type="PANTHER" id="PTHR43861:SF6">
    <property type="entry name" value="METHYLTRANSFERASE TYPE 11"/>
    <property type="match status" value="1"/>
</dbReference>
<keyword evidence="1" id="KW-0808">Transferase</keyword>
<organism evidence="1 2">
    <name type="scientific">Candidatus Curtissbacteria bacterium GW2011_GWA1_41_11</name>
    <dbReference type="NCBI Taxonomy" id="1618409"/>
    <lineage>
        <taxon>Bacteria</taxon>
        <taxon>Candidatus Curtissiibacteriota</taxon>
    </lineage>
</organism>
<evidence type="ECO:0000313" key="2">
    <source>
        <dbReference type="Proteomes" id="UP000034854"/>
    </source>
</evidence>
<evidence type="ECO:0000313" key="1">
    <source>
        <dbReference type="EMBL" id="KKR88143.1"/>
    </source>
</evidence>
<comment type="caution">
    <text evidence="1">The sequence shown here is derived from an EMBL/GenBank/DDBJ whole genome shotgun (WGS) entry which is preliminary data.</text>
</comment>
<dbReference type="AlphaFoldDB" id="A0A0G0UH45"/>
<keyword evidence="1" id="KW-0489">Methyltransferase</keyword>